<dbReference type="Proteomes" id="UP000078046">
    <property type="component" value="Unassembled WGS sequence"/>
</dbReference>
<dbReference type="EMBL" id="LWCA01001058">
    <property type="protein sequence ID" value="OAF66034.1"/>
    <property type="molecule type" value="Genomic_DNA"/>
</dbReference>
<evidence type="ECO:0000313" key="2">
    <source>
        <dbReference type="Proteomes" id="UP000078046"/>
    </source>
</evidence>
<accession>A0A177AXW4</accession>
<evidence type="ECO:0000313" key="1">
    <source>
        <dbReference type="EMBL" id="OAF66034.1"/>
    </source>
</evidence>
<sequence>MNAQHGESIHIEYLSYFDEKTILKLMSSYYAFNIDNVQYIVYNKPISFKCDKKKLIEKTDKIDPNINDVKVSPCLTQETFIYHNY</sequence>
<dbReference type="AlphaFoldDB" id="A0A177AXW4"/>
<keyword evidence="2" id="KW-1185">Reference proteome</keyword>
<name>A0A177AXW4_9BILA</name>
<protein>
    <submittedName>
        <fullName evidence="1">Uncharacterized protein</fullName>
    </submittedName>
</protein>
<proteinExistence type="predicted"/>
<organism evidence="1 2">
    <name type="scientific">Intoshia linei</name>
    <dbReference type="NCBI Taxonomy" id="1819745"/>
    <lineage>
        <taxon>Eukaryota</taxon>
        <taxon>Metazoa</taxon>
        <taxon>Spiralia</taxon>
        <taxon>Lophotrochozoa</taxon>
        <taxon>Mesozoa</taxon>
        <taxon>Orthonectida</taxon>
        <taxon>Rhopaluridae</taxon>
        <taxon>Intoshia</taxon>
    </lineage>
</organism>
<gene>
    <name evidence="1" type="ORF">A3Q56_06247</name>
</gene>
<comment type="caution">
    <text evidence="1">The sequence shown here is derived from an EMBL/GenBank/DDBJ whole genome shotgun (WGS) entry which is preliminary data.</text>
</comment>
<reference evidence="1 2" key="1">
    <citation type="submission" date="2016-04" db="EMBL/GenBank/DDBJ databases">
        <title>The genome of Intoshia linei affirms orthonectids as highly simplified spiralians.</title>
        <authorList>
            <person name="Mikhailov K.V."/>
            <person name="Slusarev G.S."/>
            <person name="Nikitin M.A."/>
            <person name="Logacheva M.D."/>
            <person name="Penin A."/>
            <person name="Aleoshin V."/>
            <person name="Panchin Y.V."/>
        </authorList>
    </citation>
    <scope>NUCLEOTIDE SEQUENCE [LARGE SCALE GENOMIC DNA]</scope>
    <source>
        <strain evidence="1">Intl2013</strain>
        <tissue evidence="1">Whole animal</tissue>
    </source>
</reference>